<comment type="caution">
    <text evidence="3">The sequence shown here is derived from an EMBL/GenBank/DDBJ whole genome shotgun (WGS) entry which is preliminary data.</text>
</comment>
<evidence type="ECO:0000313" key="4">
    <source>
        <dbReference type="Proteomes" id="UP000646827"/>
    </source>
</evidence>
<protein>
    <recommendedName>
        <fullName evidence="2">ISXO2-like transposase domain-containing protein</fullName>
    </recommendedName>
</protein>
<evidence type="ECO:0000313" key="3">
    <source>
        <dbReference type="EMBL" id="KAG2214678.1"/>
    </source>
</evidence>
<keyword evidence="4" id="KW-1185">Reference proteome</keyword>
<dbReference type="AlphaFoldDB" id="A0A8H7RRX6"/>
<dbReference type="InterPro" id="IPR040521">
    <property type="entry name" value="KDZ"/>
</dbReference>
<dbReference type="EMBL" id="JAEPRB010000600">
    <property type="protein sequence ID" value="KAG2214678.1"/>
    <property type="molecule type" value="Genomic_DNA"/>
</dbReference>
<dbReference type="SMART" id="SM01126">
    <property type="entry name" value="DDE_Tnp_IS1595"/>
    <property type="match status" value="1"/>
</dbReference>
<dbReference type="Proteomes" id="UP000646827">
    <property type="component" value="Unassembled WGS sequence"/>
</dbReference>
<gene>
    <name evidence="3" type="ORF">INT45_010951</name>
</gene>
<dbReference type="PANTHER" id="PTHR33096">
    <property type="entry name" value="CXC2 DOMAIN-CONTAINING PROTEIN"/>
    <property type="match status" value="1"/>
</dbReference>
<dbReference type="Pfam" id="PF18802">
    <property type="entry name" value="CxC1"/>
    <property type="match status" value="1"/>
</dbReference>
<dbReference type="PANTHER" id="PTHR33096:SF1">
    <property type="entry name" value="CXC1-LIKE CYSTEINE CLUSTER ASSOCIATED WITH KDZ TRANSPOSASES DOMAIN-CONTAINING PROTEIN"/>
    <property type="match status" value="1"/>
</dbReference>
<proteinExistence type="predicted"/>
<sequence>MPIYNELPKVDNPIFYSASAAVDYLYEKGVFYHEMECVTCSRQMHLNFNRGANGTFRCYTCNQEKSIRTHTWFSKHHFKVHNCLAVARRLITGRFTSTEWRQDYTLGWEAAKKIRDELLDLIEQDITYSLEEEPIGGQGVIVEMDESKFGRTKNNLMGTRVEGVWVFGAVEANTPKRRCIVFEVERRNRQTLLPLIQKYIKPETMLHSDGWAVYDTDRLERLGYLHESVNHLIEYVREDGMHNNTIEGTWTDTNNDDSDTIDVGSNIADTEENIHQQRYNGTIIEGICGHQSQPRTYADRMKETEEKWNNITIALQKEYTNCFKNGGPKCTDANPPPITFETCDCTTKTSRVIHCFYYTGVKKINFTFCRQHEEEPVTLLRNHLFAASPSQPEIAFHLSFLEWYSLLRAEGHLSCQAFANAFAMMHNLHINDTLRKSLANAFFIYQRVKNEADQQLIQAELEEIPEEESAACPACPTKGEEAHMTVAIDGNHQLRRLKRNEQDMKKATCNIFFEADNYHDLFGDEVERNIPNSSDAKETCRSNFDAANLSLQAIKKNRVHESGLVGCVCKHNIPLEFTNMYESGERYKYPLSLIKVLVQKYGPQINCLYDIGCHFSAAIEKFYPQLKDNGSKVAIGVFHAYEHSMECQINNNPRYIDNFGLVDGEGMERLWSTIGNLVRMTRQMSAERRLLTLSHSVAHYKQKHIFNLPTYLRRQQNKAAKILENALRFINAYNPSLTDDELEEKWKLFVQEIIFEPSPNATVTLDSLKQKYARELHELYENSSNNSQHEDSVQRLERVLMRRNIITVRWEKNSIEYQEAYTQAQEHDLKKTKAQLKSIIVGRTVLQDQLYHTTKLGHKTSKHLKVAIQNVKKTATPILNRYNTICSNLGKPENQRKYEEICNLNNDFWNFTSNLISFRVLREFMNKRRAIEEFDIIRIEKNRLKSYAVRRCQALENILRKEGPWSEGWKMLQYSRLVEAENLYYNVYGTTWERNVIDIPRNILVGESNDIYGVTVEEEEEVEEEHILDNDTTQSNSLYDKIENGMISDKEDGDEDDEEDEENFVVDN</sequence>
<feature type="compositionally biased region" description="Acidic residues" evidence="1">
    <location>
        <begin position="1051"/>
        <end position="1068"/>
    </location>
</feature>
<accession>A0A8H7RRX6</accession>
<feature type="domain" description="ISXO2-like transposase" evidence="2">
    <location>
        <begin position="134"/>
        <end position="255"/>
    </location>
</feature>
<evidence type="ECO:0000256" key="1">
    <source>
        <dbReference type="SAM" id="MobiDB-lite"/>
    </source>
</evidence>
<name>A0A8H7RRX6_9FUNG</name>
<evidence type="ECO:0000259" key="2">
    <source>
        <dbReference type="SMART" id="SM01126"/>
    </source>
</evidence>
<dbReference type="InterPro" id="IPR041320">
    <property type="entry name" value="CxC1"/>
</dbReference>
<dbReference type="Pfam" id="PF12762">
    <property type="entry name" value="DDE_Tnp_IS1595"/>
    <property type="match status" value="1"/>
</dbReference>
<dbReference type="Pfam" id="PF18758">
    <property type="entry name" value="KDZ"/>
    <property type="match status" value="1"/>
</dbReference>
<dbReference type="OrthoDB" id="2505730at2759"/>
<feature type="region of interest" description="Disordered" evidence="1">
    <location>
        <begin position="1020"/>
        <end position="1068"/>
    </location>
</feature>
<dbReference type="InterPro" id="IPR024445">
    <property type="entry name" value="Tnp_ISXO2-like"/>
</dbReference>
<organism evidence="3 4">
    <name type="scientific">Circinella minor</name>
    <dbReference type="NCBI Taxonomy" id="1195481"/>
    <lineage>
        <taxon>Eukaryota</taxon>
        <taxon>Fungi</taxon>
        <taxon>Fungi incertae sedis</taxon>
        <taxon>Mucoromycota</taxon>
        <taxon>Mucoromycotina</taxon>
        <taxon>Mucoromycetes</taxon>
        <taxon>Mucorales</taxon>
        <taxon>Lichtheimiaceae</taxon>
        <taxon>Circinella</taxon>
    </lineage>
</organism>
<reference evidence="3 4" key="1">
    <citation type="submission" date="2020-12" db="EMBL/GenBank/DDBJ databases">
        <title>Metabolic potential, ecology and presence of endohyphal bacteria is reflected in genomic diversity of Mucoromycotina.</title>
        <authorList>
            <person name="Muszewska A."/>
            <person name="Okrasinska A."/>
            <person name="Steczkiewicz K."/>
            <person name="Drgas O."/>
            <person name="Orlowska M."/>
            <person name="Perlinska-Lenart U."/>
            <person name="Aleksandrzak-Piekarczyk T."/>
            <person name="Szatraj K."/>
            <person name="Zielenkiewicz U."/>
            <person name="Pilsyk S."/>
            <person name="Malc E."/>
            <person name="Mieczkowski P."/>
            <person name="Kruszewska J.S."/>
            <person name="Biernat P."/>
            <person name="Pawlowska J."/>
        </authorList>
    </citation>
    <scope>NUCLEOTIDE SEQUENCE [LARGE SCALE GENOMIC DNA]</scope>
    <source>
        <strain evidence="3 4">CBS 142.35</strain>
    </source>
</reference>